<evidence type="ECO:0000256" key="5">
    <source>
        <dbReference type="ARBA" id="ARBA00023002"/>
    </source>
</evidence>
<keyword evidence="4 7" id="KW-0223">Dioxygenase</keyword>
<dbReference type="Gene3D" id="4.10.860.20">
    <property type="entry name" value="Rabenosyn, Rab binding domain"/>
    <property type="match status" value="1"/>
</dbReference>
<dbReference type="GO" id="GO:0006974">
    <property type="term" value="P:DNA damage response"/>
    <property type="evidence" value="ECO:0007669"/>
    <property type="project" value="TreeGrafter"/>
</dbReference>
<dbReference type="AlphaFoldDB" id="A0A087M7J5"/>
<dbReference type="GO" id="GO:0016706">
    <property type="term" value="F:2-oxoglutarate-dependent dioxygenase activity"/>
    <property type="evidence" value="ECO:0007669"/>
    <property type="project" value="UniProtKB-UniRule"/>
</dbReference>
<comment type="cofactor">
    <cofactor evidence="1 7">
        <name>L-ascorbate</name>
        <dbReference type="ChEBI" id="CHEBI:38290"/>
    </cofactor>
</comment>
<feature type="binding site" evidence="7">
    <location>
        <position position="164"/>
    </location>
    <ligand>
        <name>2-oxoglutarate</name>
        <dbReference type="ChEBI" id="CHEBI:16810"/>
    </ligand>
</feature>
<feature type="binding site" evidence="7">
    <location>
        <position position="95"/>
    </location>
    <ligand>
        <name>Fe cation</name>
        <dbReference type="ChEBI" id="CHEBI:24875"/>
    </ligand>
</feature>
<keyword evidence="10" id="KW-1185">Reference proteome</keyword>
<dbReference type="InterPro" id="IPR005123">
    <property type="entry name" value="Oxoglu/Fe-dep_dioxygenase_dom"/>
</dbReference>
<dbReference type="Pfam" id="PF13640">
    <property type="entry name" value="2OG-FeII_Oxy_3"/>
    <property type="match status" value="1"/>
</dbReference>
<dbReference type="NCBIfam" id="NF003975">
    <property type="entry name" value="PRK05467.1-4"/>
    <property type="match status" value="1"/>
</dbReference>
<dbReference type="GO" id="GO:0005506">
    <property type="term" value="F:iron ion binding"/>
    <property type="evidence" value="ECO:0007669"/>
    <property type="project" value="UniProtKB-UniRule"/>
</dbReference>
<dbReference type="Gene3D" id="2.60.120.620">
    <property type="entry name" value="q2cbj1_9rhob like domain"/>
    <property type="match status" value="1"/>
</dbReference>
<protein>
    <submittedName>
        <fullName evidence="9">Nuclease PIN</fullName>
    </submittedName>
</protein>
<evidence type="ECO:0000256" key="7">
    <source>
        <dbReference type="HAMAP-Rule" id="MF_00657"/>
    </source>
</evidence>
<comment type="caution">
    <text evidence="9">The sequence shown here is derived from an EMBL/GenBank/DDBJ whole genome shotgun (WGS) entry which is preliminary data.</text>
</comment>
<evidence type="ECO:0000256" key="3">
    <source>
        <dbReference type="ARBA" id="ARBA00022896"/>
    </source>
</evidence>
<dbReference type="GO" id="GO:0031418">
    <property type="term" value="F:L-ascorbic acid binding"/>
    <property type="evidence" value="ECO:0007669"/>
    <property type="project" value="UniProtKB-KW"/>
</dbReference>
<dbReference type="PROSITE" id="PS51471">
    <property type="entry name" value="FE2OG_OXY"/>
    <property type="match status" value="1"/>
</dbReference>
<reference evidence="9 10" key="1">
    <citation type="submission" date="2014-08" db="EMBL/GenBank/DDBJ databases">
        <authorList>
            <person name="Hassan Y.I."/>
            <person name="Lepp D."/>
            <person name="Zhou T."/>
        </authorList>
    </citation>
    <scope>NUCLEOTIDE SEQUENCE [LARGE SCALE GENOMIC DNA]</scope>
    <source>
        <strain evidence="9 10">IFO13584</strain>
    </source>
</reference>
<accession>A0A087M7J5</accession>
<comment type="cofactor">
    <cofactor evidence="7">
        <name>Fe(2+)</name>
        <dbReference type="ChEBI" id="CHEBI:29033"/>
    </cofactor>
    <text evidence="7">Binds 1 Fe(2+) ion per subunit.</text>
</comment>
<keyword evidence="2 7" id="KW-0479">Metal-binding</keyword>
<feature type="binding site" evidence="7">
    <location>
        <position position="97"/>
    </location>
    <ligand>
        <name>Fe cation</name>
        <dbReference type="ChEBI" id="CHEBI:24875"/>
    </ligand>
</feature>
<dbReference type="Proteomes" id="UP000028981">
    <property type="component" value="Unassembled WGS sequence"/>
</dbReference>
<sequence>MILCIGDVLDRDALADLRETVAAGVFVDGVLSSGWASRLVKNNEQLGAGPALAAAQDKVIAALKANPVFAGAVLPRRFAPPLFARYEPGMEFGTHMDNPLMGPDHMRADISVTIFLVEPDSYDGGELVMETTGGEAAYKLAAGSAVVYPTTVLHRVEPVTRGRREVAVTWAQSLVRRADEREILFDLDRVARSIFERDGKSEEFELINKSSANLKRLWVES</sequence>
<dbReference type="InterPro" id="IPR006620">
    <property type="entry name" value="Pro_4_hyd_alph"/>
</dbReference>
<evidence type="ECO:0000256" key="4">
    <source>
        <dbReference type="ARBA" id="ARBA00022964"/>
    </source>
</evidence>
<dbReference type="RefSeq" id="WP_035078072.1">
    <property type="nucleotide sequence ID" value="NZ_JQGC01000001.1"/>
</dbReference>
<evidence type="ECO:0000259" key="8">
    <source>
        <dbReference type="PROSITE" id="PS51471"/>
    </source>
</evidence>
<keyword evidence="3 7" id="KW-0847">Vitamin C</keyword>
<dbReference type="NCBIfam" id="NF003974">
    <property type="entry name" value="PRK05467.1-3"/>
    <property type="match status" value="1"/>
</dbReference>
<dbReference type="InterPro" id="IPR044862">
    <property type="entry name" value="Pro_4_hyd_alph_FE2OG_OXY"/>
</dbReference>
<dbReference type="SMART" id="SM00702">
    <property type="entry name" value="P4Hc"/>
    <property type="match status" value="1"/>
</dbReference>
<feature type="domain" description="Fe2OG dioxygenase" evidence="8">
    <location>
        <begin position="77"/>
        <end position="173"/>
    </location>
</feature>
<gene>
    <name evidence="9" type="ORF">JP75_01520</name>
</gene>
<dbReference type="PANTHER" id="PTHR41536:SF1">
    <property type="entry name" value="PKHD-TYPE HYDROXYLASE YBIX"/>
    <property type="match status" value="1"/>
</dbReference>
<evidence type="ECO:0000256" key="2">
    <source>
        <dbReference type="ARBA" id="ARBA00022723"/>
    </source>
</evidence>
<evidence type="ECO:0000313" key="9">
    <source>
        <dbReference type="EMBL" id="KFL32848.1"/>
    </source>
</evidence>
<keyword evidence="5 7" id="KW-0560">Oxidoreductase</keyword>
<dbReference type="STRING" id="46914.JP75_01520"/>
<keyword evidence="6 7" id="KW-0408">Iron</keyword>
<dbReference type="HAMAP" id="MF_00657">
    <property type="entry name" value="Hydroxyl_YbiX"/>
    <property type="match status" value="1"/>
</dbReference>
<feature type="binding site" evidence="7">
    <location>
        <position position="154"/>
    </location>
    <ligand>
        <name>Fe cation</name>
        <dbReference type="ChEBI" id="CHEBI:24875"/>
    </ligand>
</feature>
<evidence type="ECO:0000256" key="6">
    <source>
        <dbReference type="ARBA" id="ARBA00023004"/>
    </source>
</evidence>
<dbReference type="PANTHER" id="PTHR41536">
    <property type="entry name" value="PKHD-TYPE HYDROXYLASE YBIX"/>
    <property type="match status" value="1"/>
</dbReference>
<organism evidence="9 10">
    <name type="scientific">Devosia riboflavina</name>
    <dbReference type="NCBI Taxonomy" id="46914"/>
    <lineage>
        <taxon>Bacteria</taxon>
        <taxon>Pseudomonadati</taxon>
        <taxon>Pseudomonadota</taxon>
        <taxon>Alphaproteobacteria</taxon>
        <taxon>Hyphomicrobiales</taxon>
        <taxon>Devosiaceae</taxon>
        <taxon>Devosia</taxon>
    </lineage>
</organism>
<evidence type="ECO:0000313" key="10">
    <source>
        <dbReference type="Proteomes" id="UP000028981"/>
    </source>
</evidence>
<proteinExistence type="inferred from homology"/>
<name>A0A087M7J5_9HYPH</name>
<dbReference type="GO" id="GO:0006879">
    <property type="term" value="P:intracellular iron ion homeostasis"/>
    <property type="evidence" value="ECO:0007669"/>
    <property type="project" value="TreeGrafter"/>
</dbReference>
<dbReference type="InterPro" id="IPR023550">
    <property type="entry name" value="PKHD_hydroxylase"/>
</dbReference>
<dbReference type="EMBL" id="JQGC01000001">
    <property type="protein sequence ID" value="KFL32848.1"/>
    <property type="molecule type" value="Genomic_DNA"/>
</dbReference>
<dbReference type="OrthoDB" id="9812472at2"/>
<evidence type="ECO:0000256" key="1">
    <source>
        <dbReference type="ARBA" id="ARBA00001961"/>
    </source>
</evidence>